<reference evidence="7 8" key="1">
    <citation type="submission" date="2019-02" db="EMBL/GenBank/DDBJ databases">
        <title>Genome sequencing of the rare red list fungi Phlebia centrifuga.</title>
        <authorList>
            <person name="Buettner E."/>
            <person name="Kellner H."/>
        </authorList>
    </citation>
    <scope>NUCLEOTIDE SEQUENCE [LARGE SCALE GENOMIC DNA]</scope>
    <source>
        <strain evidence="7 8">DSM 108282</strain>
    </source>
</reference>
<keyword evidence="8" id="KW-1185">Reference proteome</keyword>
<comment type="subcellular location">
    <subcellularLocation>
        <location evidence="1">Membrane</location>
        <topology evidence="1">Multi-pass membrane protein</topology>
    </subcellularLocation>
</comment>
<dbReference type="GO" id="GO:0022857">
    <property type="term" value="F:transmembrane transporter activity"/>
    <property type="evidence" value="ECO:0007669"/>
    <property type="project" value="InterPro"/>
</dbReference>
<dbReference type="SUPFAM" id="SSF103473">
    <property type="entry name" value="MFS general substrate transporter"/>
    <property type="match status" value="1"/>
</dbReference>
<feature type="domain" description="Major facilitator superfamily (MFS) profile" evidence="6">
    <location>
        <begin position="66"/>
        <end position="512"/>
    </location>
</feature>
<feature type="transmembrane region" description="Helical" evidence="5">
    <location>
        <begin position="390"/>
        <end position="410"/>
    </location>
</feature>
<feature type="transmembrane region" description="Helical" evidence="5">
    <location>
        <begin position="206"/>
        <end position="226"/>
    </location>
</feature>
<dbReference type="Proteomes" id="UP000309038">
    <property type="component" value="Unassembled WGS sequence"/>
</dbReference>
<comment type="caution">
    <text evidence="7">The sequence shown here is derived from an EMBL/GenBank/DDBJ whole genome shotgun (WGS) entry which is preliminary data.</text>
</comment>
<feature type="transmembrane region" description="Helical" evidence="5">
    <location>
        <begin position="455"/>
        <end position="477"/>
    </location>
</feature>
<dbReference type="Pfam" id="PF07690">
    <property type="entry name" value="MFS_1"/>
    <property type="match status" value="2"/>
</dbReference>
<evidence type="ECO:0000259" key="6">
    <source>
        <dbReference type="PROSITE" id="PS50850"/>
    </source>
</evidence>
<dbReference type="PANTHER" id="PTHR23502:SF2">
    <property type="entry name" value="TRANSPORTER, PUTATIVE (AFU_ORTHOLOGUE AFUA_2G08910)-RELATED"/>
    <property type="match status" value="1"/>
</dbReference>
<dbReference type="GO" id="GO:0005886">
    <property type="term" value="C:plasma membrane"/>
    <property type="evidence" value="ECO:0007669"/>
    <property type="project" value="TreeGrafter"/>
</dbReference>
<keyword evidence="4 5" id="KW-0472">Membrane</keyword>
<feature type="transmembrane region" description="Helical" evidence="5">
    <location>
        <begin position="97"/>
        <end position="120"/>
    </location>
</feature>
<dbReference type="InterPro" id="IPR036259">
    <property type="entry name" value="MFS_trans_sf"/>
</dbReference>
<dbReference type="InterPro" id="IPR011701">
    <property type="entry name" value="MFS"/>
</dbReference>
<feature type="transmembrane region" description="Helical" evidence="5">
    <location>
        <begin position="132"/>
        <end position="149"/>
    </location>
</feature>
<evidence type="ECO:0000256" key="5">
    <source>
        <dbReference type="SAM" id="Phobius"/>
    </source>
</evidence>
<evidence type="ECO:0000256" key="2">
    <source>
        <dbReference type="ARBA" id="ARBA00022692"/>
    </source>
</evidence>
<feature type="transmembrane region" description="Helical" evidence="5">
    <location>
        <begin position="430"/>
        <end position="448"/>
    </location>
</feature>
<evidence type="ECO:0000256" key="1">
    <source>
        <dbReference type="ARBA" id="ARBA00004141"/>
    </source>
</evidence>
<keyword evidence="3 5" id="KW-1133">Transmembrane helix</keyword>
<evidence type="ECO:0000313" key="7">
    <source>
        <dbReference type="EMBL" id="THH00603.1"/>
    </source>
</evidence>
<gene>
    <name evidence="7" type="ORF">EW026_g1947</name>
</gene>
<keyword evidence="2 5" id="KW-0812">Transmembrane</keyword>
<dbReference type="PANTHER" id="PTHR23502">
    <property type="entry name" value="MAJOR FACILITATOR SUPERFAMILY"/>
    <property type="match status" value="1"/>
</dbReference>
<accession>A0A4V3XB45</accession>
<feature type="transmembrane region" description="Helical" evidence="5">
    <location>
        <begin position="65"/>
        <end position="85"/>
    </location>
</feature>
<evidence type="ECO:0000313" key="8">
    <source>
        <dbReference type="Proteomes" id="UP000309038"/>
    </source>
</evidence>
<feature type="transmembrane region" description="Helical" evidence="5">
    <location>
        <begin position="312"/>
        <end position="337"/>
    </location>
</feature>
<protein>
    <recommendedName>
        <fullName evidence="6">Major facilitator superfamily (MFS) profile domain-containing protein</fullName>
    </recommendedName>
</protein>
<dbReference type="EMBL" id="SGPJ01000045">
    <property type="protein sequence ID" value="THH00603.1"/>
    <property type="molecule type" value="Genomic_DNA"/>
</dbReference>
<dbReference type="PROSITE" id="PS50850">
    <property type="entry name" value="MFS"/>
    <property type="match status" value="1"/>
</dbReference>
<feature type="transmembrane region" description="Helical" evidence="5">
    <location>
        <begin position="349"/>
        <end position="369"/>
    </location>
</feature>
<dbReference type="AlphaFoldDB" id="A0A4V3XB45"/>
<proteinExistence type="predicted"/>
<feature type="transmembrane region" description="Helical" evidence="5">
    <location>
        <begin position="238"/>
        <end position="257"/>
    </location>
</feature>
<sequence>MSLESVPLEKDDKVSASASVAHSVDSEAASGHTAAFKRHGRVDLVPMPSDDPQDPLNWPSWRKNLLLWIVSFHALQGPFGAAVAIPAFEDFAVEFGIPLNTVAYLVSVEILFLGVMPLVWAPISERIGRRPVYLISALVSAGCALAGAYCHSYGTLMVSRVFQAIFISPPLSIGASTVSEMFFSYQKGRKMGVWGKLMLKHSIMQTISQGLLVLLVTCGPVTGPLVTGYLVQNKGWRAAFYLLAAIHLALFFAHLFFGPETLYPNRAAPGEEPKDAVVSTWYSSYKFQLYSRKPLQLIELWRPFTMAMRPPVLLAAFAIAVPFAYIGVLLTVFVPQIFGQVFHLSPGPIGLQFISLIIGAVLGEQLAGLGSDLLANTRTKRAGGIRLPEYRLPLVYPGFVLAIIGVIIWGVQLQNATPGVWNVTPDVGSAIAMFGLQIITTICTTYAIESYQSEAASVSAFLTVVRQTYAFIAPFYLPIPFEQWGPGKAAGLFAALITVGAIMIAACHIWGRKWRGSTSDC</sequence>
<dbReference type="InterPro" id="IPR020846">
    <property type="entry name" value="MFS_dom"/>
</dbReference>
<name>A0A4V3XB45_9APHY</name>
<dbReference type="Gene3D" id="1.20.1250.20">
    <property type="entry name" value="MFS general substrate transporter like domains"/>
    <property type="match status" value="1"/>
</dbReference>
<organism evidence="7 8">
    <name type="scientific">Hermanssonia centrifuga</name>
    <dbReference type="NCBI Taxonomy" id="98765"/>
    <lineage>
        <taxon>Eukaryota</taxon>
        <taxon>Fungi</taxon>
        <taxon>Dikarya</taxon>
        <taxon>Basidiomycota</taxon>
        <taxon>Agaricomycotina</taxon>
        <taxon>Agaricomycetes</taxon>
        <taxon>Polyporales</taxon>
        <taxon>Meruliaceae</taxon>
        <taxon>Hermanssonia</taxon>
    </lineage>
</organism>
<evidence type="ECO:0000256" key="3">
    <source>
        <dbReference type="ARBA" id="ARBA00022989"/>
    </source>
</evidence>
<feature type="transmembrane region" description="Helical" evidence="5">
    <location>
        <begin position="489"/>
        <end position="510"/>
    </location>
</feature>
<feature type="transmembrane region" description="Helical" evidence="5">
    <location>
        <begin position="161"/>
        <end position="185"/>
    </location>
</feature>
<evidence type="ECO:0000256" key="4">
    <source>
        <dbReference type="ARBA" id="ARBA00023136"/>
    </source>
</evidence>